<evidence type="ECO:0000313" key="3">
    <source>
        <dbReference type="EMBL" id="SPO49145.1"/>
    </source>
</evidence>
<dbReference type="GO" id="GO:0008270">
    <property type="term" value="F:zinc ion binding"/>
    <property type="evidence" value="ECO:0007669"/>
    <property type="project" value="UniProtKB-KW"/>
</dbReference>
<dbReference type="OrthoDB" id="3863715at2759"/>
<evidence type="ECO:0000313" key="4">
    <source>
        <dbReference type="Proteomes" id="UP000325008"/>
    </source>
</evidence>
<sequence length="351" mass="39010">MERKIVGELLYSHIRCADNTVDSDGKPVFVECRDENGHFKPKYAWSDVTTAFNVRGMVIHPGGVRVRLPDGVSRRPAKQDQLQGTLMIKYDKDWPSDEPCGVTFPTGAFGKSLGRYVDICPPDDAPSLAQVGERIVSEWKIGGKPFIPPFFVRPSLPENVAVVEVHGVSPYALDKFAREAQAMFNTLVDPASKTRSVVCDVWAVKWEVVKGKLAYFGRVCWVVEVFDLDGGKVDAVSAAHRWPGSLPGYSLSTVYDLGFINRFPYCTRCSNTIHDIDKRHTSDKCPKFRCNDCGQVGHFRSACPRNSLPPQIGAPAITPTRRALPMSTPRSLPTHTPRGYFGHSYALHPNF</sequence>
<dbReference type="InterPro" id="IPR001878">
    <property type="entry name" value="Znf_CCHC"/>
</dbReference>
<proteinExistence type="predicted"/>
<dbReference type="EMBL" id="OOIQ01000024">
    <property type="protein sequence ID" value="SPO49145.1"/>
    <property type="molecule type" value="Genomic_DNA"/>
</dbReference>
<keyword evidence="1" id="KW-0479">Metal-binding</keyword>
<gene>
    <name evidence="3" type="ORF">PSANT_06836</name>
</gene>
<evidence type="ECO:0000256" key="1">
    <source>
        <dbReference type="PROSITE-ProRule" id="PRU00047"/>
    </source>
</evidence>
<keyword evidence="1" id="KW-0862">Zinc</keyword>
<dbReference type="AlphaFoldDB" id="A0A5C3FZ46"/>
<protein>
    <recommendedName>
        <fullName evidence="2">CCHC-type domain-containing protein</fullName>
    </recommendedName>
</protein>
<dbReference type="GO" id="GO:0003676">
    <property type="term" value="F:nucleic acid binding"/>
    <property type="evidence" value="ECO:0007669"/>
    <property type="project" value="InterPro"/>
</dbReference>
<evidence type="ECO:0000259" key="2">
    <source>
        <dbReference type="PROSITE" id="PS50158"/>
    </source>
</evidence>
<name>A0A5C3FZ46_PSEA2</name>
<accession>A0A5C3FZ46</accession>
<keyword evidence="4" id="KW-1185">Reference proteome</keyword>
<feature type="domain" description="CCHC-type" evidence="2">
    <location>
        <begin position="289"/>
        <end position="305"/>
    </location>
</feature>
<dbReference type="Proteomes" id="UP000325008">
    <property type="component" value="Unassembled WGS sequence"/>
</dbReference>
<organism evidence="3 4">
    <name type="scientific">Pseudozyma antarctica</name>
    <name type="common">Yeast</name>
    <name type="synonym">Candida antarctica</name>
    <dbReference type="NCBI Taxonomy" id="84753"/>
    <lineage>
        <taxon>Eukaryota</taxon>
        <taxon>Fungi</taxon>
        <taxon>Dikarya</taxon>
        <taxon>Basidiomycota</taxon>
        <taxon>Ustilaginomycotina</taxon>
        <taxon>Ustilaginomycetes</taxon>
        <taxon>Ustilaginales</taxon>
        <taxon>Ustilaginaceae</taxon>
        <taxon>Moesziomyces</taxon>
    </lineage>
</organism>
<comment type="caution">
    <text evidence="3">The sequence shown here is derived from an EMBL/GenBank/DDBJ whole genome shotgun (WGS) entry which is preliminary data.</text>
</comment>
<keyword evidence="1" id="KW-0863">Zinc-finger</keyword>
<reference evidence="3" key="1">
    <citation type="submission" date="2018-03" db="EMBL/GenBank/DDBJ databases">
        <authorList>
            <person name="Guldener U."/>
        </authorList>
    </citation>
    <scope>NUCLEOTIDE SEQUENCE [LARGE SCALE GENOMIC DNA]</scope>
    <source>
        <strain evidence="3">ATCC34888</strain>
    </source>
</reference>
<dbReference type="PROSITE" id="PS50158">
    <property type="entry name" value="ZF_CCHC"/>
    <property type="match status" value="1"/>
</dbReference>